<dbReference type="EMBL" id="SMMG02000003">
    <property type="protein sequence ID" value="KAA3479671.1"/>
    <property type="molecule type" value="Genomic_DNA"/>
</dbReference>
<evidence type="ECO:0000313" key="1">
    <source>
        <dbReference type="EMBL" id="KAA3479671.1"/>
    </source>
</evidence>
<proteinExistence type="predicted"/>
<evidence type="ECO:0000313" key="2">
    <source>
        <dbReference type="Proteomes" id="UP000325315"/>
    </source>
</evidence>
<organism evidence="1 2">
    <name type="scientific">Gossypium australe</name>
    <dbReference type="NCBI Taxonomy" id="47621"/>
    <lineage>
        <taxon>Eukaryota</taxon>
        <taxon>Viridiplantae</taxon>
        <taxon>Streptophyta</taxon>
        <taxon>Embryophyta</taxon>
        <taxon>Tracheophyta</taxon>
        <taxon>Spermatophyta</taxon>
        <taxon>Magnoliopsida</taxon>
        <taxon>eudicotyledons</taxon>
        <taxon>Gunneridae</taxon>
        <taxon>Pentapetalae</taxon>
        <taxon>rosids</taxon>
        <taxon>malvids</taxon>
        <taxon>Malvales</taxon>
        <taxon>Malvaceae</taxon>
        <taxon>Malvoideae</taxon>
        <taxon>Gossypium</taxon>
    </lineage>
</organism>
<sequence>MKRDRCFMAFEKQEVWVPKGAKDIGINLQGPKIIWHIHFEFKIQGNILARQSPETCYCKYRNFMISLNT</sequence>
<dbReference type="Proteomes" id="UP000325315">
    <property type="component" value="Unassembled WGS sequence"/>
</dbReference>
<keyword evidence="2" id="KW-1185">Reference proteome</keyword>
<name>A0A5B6WD27_9ROSI</name>
<reference evidence="1" key="1">
    <citation type="submission" date="2019-08" db="EMBL/GenBank/DDBJ databases">
        <authorList>
            <person name="Liu F."/>
        </authorList>
    </citation>
    <scope>NUCLEOTIDE SEQUENCE [LARGE SCALE GENOMIC DNA]</scope>
    <source>
        <strain evidence="1">PA1801</strain>
        <tissue evidence="1">Leaf</tissue>
    </source>
</reference>
<accession>A0A5B6WD27</accession>
<comment type="caution">
    <text evidence="1">The sequence shown here is derived from an EMBL/GenBank/DDBJ whole genome shotgun (WGS) entry which is preliminary data.</text>
</comment>
<dbReference type="AlphaFoldDB" id="A0A5B6WD27"/>
<protein>
    <submittedName>
        <fullName evidence="1">Uncharacterized protein</fullName>
    </submittedName>
</protein>
<gene>
    <name evidence="1" type="ORF">EPI10_020164</name>
</gene>